<name>A0A9D1VBA2_9BACT</name>
<evidence type="ECO:0000313" key="4">
    <source>
        <dbReference type="Proteomes" id="UP000823964"/>
    </source>
</evidence>
<sequence>MKISHLIVALLVLGIGGTGVYYSLEQQKIMKLLVATHGGVNDSAGLRKSAETVDAERAPVTAECQDALKAAGDELKLMQVARTQRNESEVVLNQTKDTLRQKQKDLAEVEEDVKEMKERITNLQKRLAALREQIQRSVPCDWDDDASLVETVEKLKAFVQEQIEVNKAREKEFAEKQVVRKAAIEKLSGLLVELNKISIINEEFFDNYCKNDDEFVITAVNPQWKFVVFRVPENSRLVAGDTTPLIVKRDGRKLVRLRIVNITPNNEVTAEYDPAEMPAGVTPQPGDVVFREKPLGS</sequence>
<dbReference type="Proteomes" id="UP000823964">
    <property type="component" value="Unassembled WGS sequence"/>
</dbReference>
<accession>A0A9D1VBA2</accession>
<dbReference type="AlphaFoldDB" id="A0A9D1VBA2"/>
<organism evidence="3 4">
    <name type="scientific">Candidatus Akkermansia intestinigallinarum</name>
    <dbReference type="NCBI Taxonomy" id="2838431"/>
    <lineage>
        <taxon>Bacteria</taxon>
        <taxon>Pseudomonadati</taxon>
        <taxon>Verrucomicrobiota</taxon>
        <taxon>Verrucomicrobiia</taxon>
        <taxon>Verrucomicrobiales</taxon>
        <taxon>Akkermansiaceae</taxon>
        <taxon>Akkermansia</taxon>
    </lineage>
</organism>
<feature type="transmembrane region" description="Helical" evidence="2">
    <location>
        <begin position="6"/>
        <end position="24"/>
    </location>
</feature>
<protein>
    <submittedName>
        <fullName evidence="3">Uncharacterized protein</fullName>
    </submittedName>
</protein>
<evidence type="ECO:0000313" key="3">
    <source>
        <dbReference type="EMBL" id="HIX19920.1"/>
    </source>
</evidence>
<reference evidence="3" key="2">
    <citation type="submission" date="2021-04" db="EMBL/GenBank/DDBJ databases">
        <authorList>
            <person name="Gilroy R."/>
        </authorList>
    </citation>
    <scope>NUCLEOTIDE SEQUENCE</scope>
    <source>
        <strain evidence="3">14975</strain>
    </source>
</reference>
<evidence type="ECO:0000256" key="2">
    <source>
        <dbReference type="SAM" id="Phobius"/>
    </source>
</evidence>
<comment type="caution">
    <text evidence="3">The sequence shown here is derived from an EMBL/GenBank/DDBJ whole genome shotgun (WGS) entry which is preliminary data.</text>
</comment>
<dbReference type="EMBL" id="DXFQ01000085">
    <property type="protein sequence ID" value="HIX19920.1"/>
    <property type="molecule type" value="Genomic_DNA"/>
</dbReference>
<evidence type="ECO:0000256" key="1">
    <source>
        <dbReference type="SAM" id="Coils"/>
    </source>
</evidence>
<reference evidence="3" key="1">
    <citation type="journal article" date="2021" name="PeerJ">
        <title>Extensive microbial diversity within the chicken gut microbiome revealed by metagenomics and culture.</title>
        <authorList>
            <person name="Gilroy R."/>
            <person name="Ravi A."/>
            <person name="Getino M."/>
            <person name="Pursley I."/>
            <person name="Horton D.L."/>
            <person name="Alikhan N.F."/>
            <person name="Baker D."/>
            <person name="Gharbi K."/>
            <person name="Hall N."/>
            <person name="Watson M."/>
            <person name="Adriaenssens E.M."/>
            <person name="Foster-Nyarko E."/>
            <person name="Jarju S."/>
            <person name="Secka A."/>
            <person name="Antonio M."/>
            <person name="Oren A."/>
            <person name="Chaudhuri R.R."/>
            <person name="La Ragione R."/>
            <person name="Hildebrand F."/>
            <person name="Pallen M.J."/>
        </authorList>
    </citation>
    <scope>NUCLEOTIDE SEQUENCE</scope>
    <source>
        <strain evidence="3">14975</strain>
    </source>
</reference>
<keyword evidence="2" id="KW-0812">Transmembrane</keyword>
<proteinExistence type="predicted"/>
<keyword evidence="2" id="KW-0472">Membrane</keyword>
<keyword evidence="1" id="KW-0175">Coiled coil</keyword>
<feature type="coiled-coil region" evidence="1">
    <location>
        <begin position="92"/>
        <end position="133"/>
    </location>
</feature>
<gene>
    <name evidence="3" type="ORF">H9862_04860</name>
</gene>
<keyword evidence="2" id="KW-1133">Transmembrane helix</keyword>